<evidence type="ECO:0000313" key="3">
    <source>
        <dbReference type="EMBL" id="TDH21767.1"/>
    </source>
</evidence>
<evidence type="ECO:0000313" key="6">
    <source>
        <dbReference type="Proteomes" id="UP000295165"/>
    </source>
</evidence>
<evidence type="ECO:0000313" key="4">
    <source>
        <dbReference type="EMBL" id="TDZ50463.1"/>
    </source>
</evidence>
<dbReference type="Proteomes" id="UP000179616">
    <property type="component" value="Unassembled WGS sequence"/>
</dbReference>
<dbReference type="AlphaFoldDB" id="A0A1S1L5N3"/>
<name>A0A1S1L5N3_9MYCO</name>
<keyword evidence="6" id="KW-1185">Reference proteome</keyword>
<proteinExistence type="predicted"/>
<dbReference type="Proteomes" id="UP000295627">
    <property type="component" value="Unassembled WGS sequence"/>
</dbReference>
<dbReference type="OrthoDB" id="4638932at2"/>
<reference evidence="3" key="2">
    <citation type="submission" date="2018-12" db="EMBL/GenBank/DDBJ databases">
        <authorList>
            <person name="Behra P.R.K."/>
            <person name="Das S."/>
            <person name="Pettersson B.M.F."/>
            <person name="Shirreff L."/>
            <person name="Ducote T."/>
            <person name="Jacobsson K.-G."/>
            <person name="Ennis D.G."/>
            <person name="Kirsebom L.A."/>
        </authorList>
    </citation>
    <scope>NUCLEOTIDE SEQUENCE</scope>
    <source>
        <strain evidence="3">DSM 45524</strain>
    </source>
</reference>
<keyword evidence="1" id="KW-0472">Membrane</keyword>
<dbReference type="EMBL" id="MLIK01000019">
    <property type="protein sequence ID" value="OHU22174.1"/>
    <property type="molecule type" value="Genomic_DNA"/>
</dbReference>
<keyword evidence="1" id="KW-1133">Transmembrane helix</keyword>
<evidence type="ECO:0000256" key="1">
    <source>
        <dbReference type="SAM" id="Phobius"/>
    </source>
</evidence>
<comment type="caution">
    <text evidence="2">The sequence shown here is derived from an EMBL/GenBank/DDBJ whole genome shotgun (WGS) entry which is preliminary data.</text>
</comment>
<dbReference type="Proteomes" id="UP000295165">
    <property type="component" value="Unassembled WGS sequence"/>
</dbReference>
<dbReference type="EMBL" id="RXLR01000014">
    <property type="protein sequence ID" value="TDH21767.1"/>
    <property type="molecule type" value="Genomic_DNA"/>
</dbReference>
<keyword evidence="1" id="KW-0812">Transmembrane</keyword>
<feature type="transmembrane region" description="Helical" evidence="1">
    <location>
        <begin position="54"/>
        <end position="78"/>
    </location>
</feature>
<dbReference type="RefSeq" id="WP_070938616.1">
    <property type="nucleotide sequence ID" value="NZ_MAFQ01000003.1"/>
</dbReference>
<evidence type="ECO:0000313" key="5">
    <source>
        <dbReference type="Proteomes" id="UP000179616"/>
    </source>
</evidence>
<reference evidence="6 7" key="3">
    <citation type="journal article" date="2019" name="Sci. Rep.">
        <title>Extended insight into the Mycobacterium chelonae-abscessus complex through whole genome sequencing of Mycobacterium salmoniphilum outbreak and Mycobacterium salmoniphilum-like strains.</title>
        <authorList>
            <person name="Behra P.R.K."/>
            <person name="Das S."/>
            <person name="Pettersson B.M.F."/>
            <person name="Shirreff L."/>
            <person name="DuCote T."/>
            <person name="Jacobsson K.G."/>
            <person name="Ennis D.G."/>
            <person name="Kirsebom L.A."/>
        </authorList>
    </citation>
    <scope>NUCLEOTIDE SEQUENCE [LARGE SCALE GENOMIC DNA]</scope>
    <source>
        <strain evidence="4 6">CCUG 63697</strain>
        <strain evidence="3 7">DSM 45524</strain>
    </source>
</reference>
<sequence>MTTAPQRPRPGTAETVVSWLLWVLASATAGIVAFASIFPLAFSGAVPEQADAAAAVFVWSLLTVMTCISAPIAMGIGHWRHWHIWYWPVLCAAVLARTLFLLQSL</sequence>
<evidence type="ECO:0000313" key="2">
    <source>
        <dbReference type="EMBL" id="OHU22174.1"/>
    </source>
</evidence>
<protein>
    <submittedName>
        <fullName evidence="2">Uncharacterized protein</fullName>
    </submittedName>
</protein>
<dbReference type="EMBL" id="PECC01000027">
    <property type="protein sequence ID" value="TDZ50463.1"/>
    <property type="molecule type" value="Genomic_DNA"/>
</dbReference>
<feature type="transmembrane region" description="Helical" evidence="1">
    <location>
        <begin position="84"/>
        <end position="102"/>
    </location>
</feature>
<reference evidence="2 5" key="1">
    <citation type="submission" date="2016-10" db="EMBL/GenBank/DDBJ databases">
        <title>Evaluation of Human, Veterinary and Environmental Mycobacterium chelonae Isolates by Core Genome Phylogenomic Analysis, Targeted Gene Comparison, and Anti-microbial Susceptibility Patterns: A Tale of Mistaken Identities.</title>
        <authorList>
            <person name="Fogelson S.B."/>
            <person name="Camus A.C."/>
            <person name="Lorenz W."/>
            <person name="Vasireddy R."/>
            <person name="Vasireddy S."/>
            <person name="Smith T."/>
            <person name="Brown-Elliott B.A."/>
            <person name="Wallace R.J.Jr."/>
            <person name="Hasan N.A."/>
            <person name="Reischl U."/>
            <person name="Sanchez S."/>
        </authorList>
    </citation>
    <scope>NUCLEOTIDE SEQUENCE [LARGE SCALE GENOMIC DNA]</scope>
    <source>
        <strain evidence="2 5">1559</strain>
    </source>
</reference>
<evidence type="ECO:0000313" key="7">
    <source>
        <dbReference type="Proteomes" id="UP000295627"/>
    </source>
</evidence>
<dbReference type="GeneID" id="57168488"/>
<gene>
    <name evidence="2" type="ORF">BKG76_16875</name>
    <name evidence="4" type="ORF">CCUG63697_01968</name>
    <name evidence="3" type="ORF">EJ571_07230</name>
</gene>
<feature type="transmembrane region" description="Helical" evidence="1">
    <location>
        <begin position="20"/>
        <end position="42"/>
    </location>
</feature>
<accession>A0A1S1L5N3</accession>
<dbReference type="STRING" id="948102.BKG76_16875"/>
<organism evidence="2 5">
    <name type="scientific">Mycobacteroides franklinii</name>
    <dbReference type="NCBI Taxonomy" id="948102"/>
    <lineage>
        <taxon>Bacteria</taxon>
        <taxon>Bacillati</taxon>
        <taxon>Actinomycetota</taxon>
        <taxon>Actinomycetes</taxon>
        <taxon>Mycobacteriales</taxon>
        <taxon>Mycobacteriaceae</taxon>
        <taxon>Mycobacteroides</taxon>
    </lineage>
</organism>